<protein>
    <submittedName>
        <fullName evidence="3">Uncharacterized protein</fullName>
    </submittedName>
</protein>
<evidence type="ECO:0000313" key="2">
    <source>
        <dbReference type="Proteomes" id="UP000887565"/>
    </source>
</evidence>
<organism evidence="2 3">
    <name type="scientific">Romanomermis culicivorax</name>
    <name type="common">Nematode worm</name>
    <dbReference type="NCBI Taxonomy" id="13658"/>
    <lineage>
        <taxon>Eukaryota</taxon>
        <taxon>Metazoa</taxon>
        <taxon>Ecdysozoa</taxon>
        <taxon>Nematoda</taxon>
        <taxon>Enoplea</taxon>
        <taxon>Dorylaimia</taxon>
        <taxon>Mermithida</taxon>
        <taxon>Mermithoidea</taxon>
        <taxon>Mermithidae</taxon>
        <taxon>Romanomermis</taxon>
    </lineage>
</organism>
<proteinExistence type="predicted"/>
<keyword evidence="2" id="KW-1185">Reference proteome</keyword>
<dbReference type="Proteomes" id="UP000887565">
    <property type="component" value="Unplaced"/>
</dbReference>
<dbReference type="WBParaSite" id="nRc.2.0.1.t32891-RA">
    <property type="protein sequence ID" value="nRc.2.0.1.t32891-RA"/>
    <property type="gene ID" value="nRc.2.0.1.g32891"/>
</dbReference>
<name>A0A915K3J2_ROMCU</name>
<feature type="chain" id="PRO_5037503783" evidence="1">
    <location>
        <begin position="26"/>
        <end position="69"/>
    </location>
</feature>
<sequence>VNGKWFWRLSITKPLAAVLASPCSAAEFAYVNDLLARHAQSLDLARCTAFYACLWYRANGNPEQASRIG</sequence>
<evidence type="ECO:0000313" key="3">
    <source>
        <dbReference type="WBParaSite" id="nRc.2.0.1.t32891-RA"/>
    </source>
</evidence>
<feature type="signal peptide" evidence="1">
    <location>
        <begin position="1"/>
        <end position="25"/>
    </location>
</feature>
<accession>A0A915K3J2</accession>
<reference evidence="3" key="1">
    <citation type="submission" date="2022-11" db="UniProtKB">
        <authorList>
            <consortium name="WormBaseParasite"/>
        </authorList>
    </citation>
    <scope>IDENTIFICATION</scope>
</reference>
<evidence type="ECO:0000256" key="1">
    <source>
        <dbReference type="SAM" id="SignalP"/>
    </source>
</evidence>
<keyword evidence="1" id="KW-0732">Signal</keyword>
<dbReference type="AlphaFoldDB" id="A0A915K3J2"/>